<feature type="coiled-coil region" evidence="7">
    <location>
        <begin position="335"/>
        <end position="362"/>
    </location>
</feature>
<proteinExistence type="inferred from homology"/>
<dbReference type="GO" id="GO:0009432">
    <property type="term" value="P:SOS response"/>
    <property type="evidence" value="ECO:0007669"/>
    <property type="project" value="TreeGrafter"/>
</dbReference>
<evidence type="ECO:0000259" key="8">
    <source>
        <dbReference type="Pfam" id="PF02463"/>
    </source>
</evidence>
<sequence length="550" mass="62217">MVASLSIKNYALIKDIRVDFNSGLTIVTGETGAGKSILLDALSLVLGKRADIKVVRNPLEKCIVEAEFHIGHYNLKDVFSRLDLDYEDHTFLRREILPSGKSRAFVNDTPASLQQVQTLGEYLIDIHSQFDTQSLFSEKYQLEIIDTLAGNENRLSEYTIALREFYEVAERLDKLIEAKESAAKEWDYNQFLFEELKSVELSKIDQITLEETFEKLNNAEEIQEVLSKASQLIFEENIGSLVTVTEIRLQLSKIKAYSQSYEDLWNRINSLHIELEDLAEELQDSAESLEADPELLEQVNNTLQNLYRLQQKHQVSTIEELLHIEKELALKVSDFETIDDKISEAKQKKKDLEVSLKKFGESIHEERKKVFPKLKEKLEFYLKDLGLPNAQFLFELKPTNQFRKNGTDELALLFSANKGVVPGPIQKIASGGELSRVMLSLKAVTASFKNLPTIIFDEIDTGVSGEIAHKMALILSQMSKKGQLISITHLPQIAAKGDYHKKVFKVVGKESTITQITELTLEERIVEIAQMIGGSSVSESAIAHAKQLLN</sequence>
<dbReference type="GO" id="GO:0006310">
    <property type="term" value="P:DNA recombination"/>
    <property type="evidence" value="ECO:0007669"/>
    <property type="project" value="InterPro"/>
</dbReference>
<keyword evidence="4" id="KW-0067">ATP-binding</keyword>
<dbReference type="InterPro" id="IPR003395">
    <property type="entry name" value="RecF/RecN/SMC_N"/>
</dbReference>
<comment type="similarity">
    <text evidence="6">Belongs to the RecN family.</text>
</comment>
<name>A0A9X1FQ56_9FLAO</name>
<evidence type="ECO:0000313" key="10">
    <source>
        <dbReference type="Proteomes" id="UP001138686"/>
    </source>
</evidence>
<evidence type="ECO:0000256" key="5">
    <source>
        <dbReference type="ARBA" id="ARBA00023204"/>
    </source>
</evidence>
<protein>
    <recommendedName>
        <fullName evidence="6">DNA repair protein RecN</fullName>
    </recommendedName>
    <alternativeName>
        <fullName evidence="6">Recombination protein N</fullName>
    </alternativeName>
</protein>
<keyword evidence="3 6" id="KW-0227">DNA damage</keyword>
<gene>
    <name evidence="9" type="primary">recN</name>
    <name evidence="9" type="ORF">KXJ69_09765</name>
</gene>
<dbReference type="AlphaFoldDB" id="A0A9X1FQ56"/>
<evidence type="ECO:0000256" key="3">
    <source>
        <dbReference type="ARBA" id="ARBA00022763"/>
    </source>
</evidence>
<keyword evidence="2" id="KW-0547">Nucleotide-binding</keyword>
<dbReference type="Pfam" id="PF02463">
    <property type="entry name" value="SMC_N"/>
    <property type="match status" value="1"/>
</dbReference>
<comment type="function">
    <text evidence="1 6">May be involved in recombinational repair of damaged DNA.</text>
</comment>
<dbReference type="RefSeq" id="WP_219052903.1">
    <property type="nucleotide sequence ID" value="NZ_JAHWDP010000003.1"/>
</dbReference>
<dbReference type="GO" id="GO:0043590">
    <property type="term" value="C:bacterial nucleoid"/>
    <property type="evidence" value="ECO:0007669"/>
    <property type="project" value="TreeGrafter"/>
</dbReference>
<comment type="caution">
    <text evidence="9">The sequence shown here is derived from an EMBL/GenBank/DDBJ whole genome shotgun (WGS) entry which is preliminary data.</text>
</comment>
<dbReference type="CDD" id="cd03241">
    <property type="entry name" value="ABC_RecN"/>
    <property type="match status" value="2"/>
</dbReference>
<dbReference type="PIRSF" id="PIRSF003128">
    <property type="entry name" value="RecN"/>
    <property type="match status" value="1"/>
</dbReference>
<feature type="domain" description="RecF/RecN/SMC N-terminal" evidence="8">
    <location>
        <begin position="4"/>
        <end position="509"/>
    </location>
</feature>
<keyword evidence="7" id="KW-0175">Coiled coil</keyword>
<evidence type="ECO:0000256" key="1">
    <source>
        <dbReference type="ARBA" id="ARBA00003618"/>
    </source>
</evidence>
<keyword evidence="10" id="KW-1185">Reference proteome</keyword>
<evidence type="ECO:0000313" key="9">
    <source>
        <dbReference type="EMBL" id="MBW2938393.1"/>
    </source>
</evidence>
<evidence type="ECO:0000256" key="7">
    <source>
        <dbReference type="SAM" id="Coils"/>
    </source>
</evidence>
<dbReference type="GO" id="GO:0005524">
    <property type="term" value="F:ATP binding"/>
    <property type="evidence" value="ECO:0007669"/>
    <property type="project" value="UniProtKB-KW"/>
</dbReference>
<dbReference type="InterPro" id="IPR004604">
    <property type="entry name" value="DNA_recomb/repair_RecN"/>
</dbReference>
<dbReference type="PANTHER" id="PTHR11059">
    <property type="entry name" value="DNA REPAIR PROTEIN RECN"/>
    <property type="match status" value="1"/>
</dbReference>
<organism evidence="9 10">
    <name type="scientific">Halomarinibacterium sedimenti</name>
    <dbReference type="NCBI Taxonomy" id="2857106"/>
    <lineage>
        <taxon>Bacteria</taxon>
        <taxon>Pseudomonadati</taxon>
        <taxon>Bacteroidota</taxon>
        <taxon>Flavobacteriia</taxon>
        <taxon>Flavobacteriales</taxon>
        <taxon>Flavobacteriaceae</taxon>
        <taxon>Halomarinibacterium</taxon>
    </lineage>
</organism>
<evidence type="ECO:0000256" key="6">
    <source>
        <dbReference type="PIRNR" id="PIRNR003128"/>
    </source>
</evidence>
<dbReference type="EMBL" id="JAHWDP010000003">
    <property type="protein sequence ID" value="MBW2938393.1"/>
    <property type="molecule type" value="Genomic_DNA"/>
</dbReference>
<dbReference type="GO" id="GO:0006281">
    <property type="term" value="P:DNA repair"/>
    <property type="evidence" value="ECO:0007669"/>
    <property type="project" value="UniProtKB-KW"/>
</dbReference>
<evidence type="ECO:0000256" key="4">
    <source>
        <dbReference type="ARBA" id="ARBA00022840"/>
    </source>
</evidence>
<reference evidence="9" key="1">
    <citation type="submission" date="2021-07" db="EMBL/GenBank/DDBJ databases">
        <title>Aureisphaera sp. CAU 1614 isolated from sea sediment.</title>
        <authorList>
            <person name="Kim W."/>
        </authorList>
    </citation>
    <scope>NUCLEOTIDE SEQUENCE</scope>
    <source>
        <strain evidence="9">CAU 1614</strain>
    </source>
</reference>
<dbReference type="NCBIfam" id="TIGR00634">
    <property type="entry name" value="recN"/>
    <property type="match status" value="1"/>
</dbReference>
<keyword evidence="5 6" id="KW-0234">DNA repair</keyword>
<dbReference type="PANTHER" id="PTHR11059:SF0">
    <property type="entry name" value="DNA REPAIR PROTEIN RECN"/>
    <property type="match status" value="1"/>
</dbReference>
<evidence type="ECO:0000256" key="2">
    <source>
        <dbReference type="ARBA" id="ARBA00022741"/>
    </source>
</evidence>
<accession>A0A9X1FQ56</accession>
<dbReference type="Proteomes" id="UP001138686">
    <property type="component" value="Unassembled WGS sequence"/>
</dbReference>